<proteinExistence type="predicted"/>
<dbReference type="AlphaFoldDB" id="A0A366WR26"/>
<dbReference type="PROSITE" id="PS51257">
    <property type="entry name" value="PROKAR_LIPOPROTEIN"/>
    <property type="match status" value="1"/>
</dbReference>
<dbReference type="SUPFAM" id="SSF101447">
    <property type="entry name" value="Formin homology 2 domain (FH2 domain)"/>
    <property type="match status" value="1"/>
</dbReference>
<feature type="region of interest" description="Disordered" evidence="1">
    <location>
        <begin position="210"/>
        <end position="229"/>
    </location>
</feature>
<evidence type="ECO:0000313" key="3">
    <source>
        <dbReference type="Proteomes" id="UP000252706"/>
    </source>
</evidence>
<protein>
    <submittedName>
        <fullName evidence="2">Uncharacterized protein</fullName>
    </submittedName>
</protein>
<accession>A0A366WR26</accession>
<dbReference type="Proteomes" id="UP000252706">
    <property type="component" value="Unassembled WGS sequence"/>
</dbReference>
<dbReference type="OrthoDB" id="7874126at2"/>
<dbReference type="EMBL" id="QOCE01000045">
    <property type="protein sequence ID" value="RBW51597.1"/>
    <property type="molecule type" value="Genomic_DNA"/>
</dbReference>
<organism evidence="2 3">
    <name type="scientific">Phaeobacter gallaeciensis</name>
    <dbReference type="NCBI Taxonomy" id="60890"/>
    <lineage>
        <taxon>Bacteria</taxon>
        <taxon>Pseudomonadati</taxon>
        <taxon>Pseudomonadota</taxon>
        <taxon>Alphaproteobacteria</taxon>
        <taxon>Rhodobacterales</taxon>
        <taxon>Roseobacteraceae</taxon>
        <taxon>Phaeobacter</taxon>
    </lineage>
</organism>
<comment type="caution">
    <text evidence="2">The sequence shown here is derived from an EMBL/GenBank/DDBJ whole genome shotgun (WGS) entry which is preliminary data.</text>
</comment>
<evidence type="ECO:0000256" key="1">
    <source>
        <dbReference type="SAM" id="MobiDB-lite"/>
    </source>
</evidence>
<evidence type="ECO:0000313" key="2">
    <source>
        <dbReference type="EMBL" id="RBW51597.1"/>
    </source>
</evidence>
<name>A0A366WR26_9RHOB</name>
<feature type="compositionally biased region" description="Polar residues" evidence="1">
    <location>
        <begin position="210"/>
        <end position="223"/>
    </location>
</feature>
<feature type="compositionally biased region" description="Pro residues" evidence="1">
    <location>
        <begin position="82"/>
        <end position="96"/>
    </location>
</feature>
<feature type="region of interest" description="Disordered" evidence="1">
    <location>
        <begin position="79"/>
        <end position="105"/>
    </location>
</feature>
<sequence>MRLLISVLVIVLIALVGASANLLLQACGVTFPFTGNRLGKCEQPLAASVVLAQSQADQDAIALTQRIQSLEQRLARLQCKADPPPPPPPPPPPKPKTPSGLKPDAFDEADISVMEGCWELSSDYAVREINTGQITRFKYWRICFDKNGRGTEQMRSTNGVRCNGRLTGRMPGNGVLTMREPGNLKCDNDSSIFRRDITCRIDSRGRANCDTYQPETNGRSSATLRRARR</sequence>
<reference evidence="2 3" key="1">
    <citation type="submission" date="2018-07" db="EMBL/GenBank/DDBJ databases">
        <title>Modular assembly of carbohydrate-degrading microbial communities in the ocean.</title>
        <authorList>
            <person name="Enke T.N."/>
            <person name="Datta M.S."/>
            <person name="Schwartzman J.A."/>
            <person name="Cermak N."/>
            <person name="Schmitz D.A."/>
            <person name="Barrere J."/>
            <person name="Cordero O.X."/>
        </authorList>
    </citation>
    <scope>NUCLEOTIDE SEQUENCE [LARGE SCALE GENOMIC DNA]</scope>
    <source>
        <strain evidence="2 3">C3M10</strain>
    </source>
</reference>
<gene>
    <name evidence="2" type="ORF">DS909_18585</name>
</gene>
<dbReference type="RefSeq" id="WP_113824951.1">
    <property type="nucleotide sequence ID" value="NZ_QOCE01000045.1"/>
</dbReference>